<evidence type="ECO:0000256" key="1">
    <source>
        <dbReference type="ARBA" id="ARBA00009820"/>
    </source>
</evidence>
<dbReference type="InterPro" id="IPR011042">
    <property type="entry name" value="6-blade_b-propeller_TolB-like"/>
</dbReference>
<keyword evidence="3" id="KW-1185">Reference proteome</keyword>
<dbReference type="Proteomes" id="UP001501758">
    <property type="component" value="Unassembled WGS sequence"/>
</dbReference>
<dbReference type="Gene3D" id="2.120.10.30">
    <property type="entry name" value="TolB, C-terminal domain"/>
    <property type="match status" value="2"/>
</dbReference>
<dbReference type="Pfam" id="PF07676">
    <property type="entry name" value="PD40"/>
    <property type="match status" value="3"/>
</dbReference>
<evidence type="ECO:0000313" key="2">
    <source>
        <dbReference type="EMBL" id="GAA0725712.1"/>
    </source>
</evidence>
<evidence type="ECO:0008006" key="4">
    <source>
        <dbReference type="Google" id="ProtNLM"/>
    </source>
</evidence>
<dbReference type="SUPFAM" id="SSF69304">
    <property type="entry name" value="Tricorn protease N-terminal domain"/>
    <property type="match status" value="1"/>
</dbReference>
<organism evidence="2 3">
    <name type="scientific">Aquimarina litoralis</name>
    <dbReference type="NCBI Taxonomy" id="584605"/>
    <lineage>
        <taxon>Bacteria</taxon>
        <taxon>Pseudomonadati</taxon>
        <taxon>Bacteroidota</taxon>
        <taxon>Flavobacteriia</taxon>
        <taxon>Flavobacteriales</taxon>
        <taxon>Flavobacteriaceae</taxon>
        <taxon>Aquimarina</taxon>
    </lineage>
</organism>
<sequence>MVIFYLLQVGFTINAQSQLSNITAISPEGRYSTPIWSPDGQKLLITNQYYTSLYVIDLTNNNSLNRIKKGKGIGYLANWSPDGRSVVFREKQEGSFSKNLKIKSLHLETSKETILNDVHPDNTNPSMQARSGKNLMVYINSETLKLEAKEGLNGKPWVITKENGQFYHPVVSPNQKFVAVHEGPNIYIYSIYGNEKRKLLGVGIATSWLSDSSGIITFEDKSNDGHEISASDLYHISKDSSIKTNLTIATDDIVATWGDVSPDGKRIAFSDEKTGRIFIADLIIKN</sequence>
<dbReference type="EMBL" id="BAAAGE010000003">
    <property type="protein sequence ID" value="GAA0725712.1"/>
    <property type="molecule type" value="Genomic_DNA"/>
</dbReference>
<dbReference type="PANTHER" id="PTHR36842:SF1">
    <property type="entry name" value="PROTEIN TOLB"/>
    <property type="match status" value="1"/>
</dbReference>
<dbReference type="InterPro" id="IPR011659">
    <property type="entry name" value="WD40"/>
</dbReference>
<protein>
    <recommendedName>
        <fullName evidence="4">WD40-like Beta Propeller Repeat</fullName>
    </recommendedName>
</protein>
<accession>A0ABN1J1D5</accession>
<comment type="similarity">
    <text evidence="1">Belongs to the TolB family.</text>
</comment>
<dbReference type="PANTHER" id="PTHR36842">
    <property type="entry name" value="PROTEIN TOLB HOMOLOG"/>
    <property type="match status" value="1"/>
</dbReference>
<evidence type="ECO:0000313" key="3">
    <source>
        <dbReference type="Proteomes" id="UP001501758"/>
    </source>
</evidence>
<reference evidence="2 3" key="1">
    <citation type="journal article" date="2019" name="Int. J. Syst. Evol. Microbiol.">
        <title>The Global Catalogue of Microorganisms (GCM) 10K type strain sequencing project: providing services to taxonomists for standard genome sequencing and annotation.</title>
        <authorList>
            <consortium name="The Broad Institute Genomics Platform"/>
            <consortium name="The Broad Institute Genome Sequencing Center for Infectious Disease"/>
            <person name="Wu L."/>
            <person name="Ma J."/>
        </authorList>
    </citation>
    <scope>NUCLEOTIDE SEQUENCE [LARGE SCALE GENOMIC DNA]</scope>
    <source>
        <strain evidence="2 3">JCM 15974</strain>
    </source>
</reference>
<name>A0ABN1J1D5_9FLAO</name>
<proteinExistence type="inferred from homology"/>
<comment type="caution">
    <text evidence="2">The sequence shown here is derived from an EMBL/GenBank/DDBJ whole genome shotgun (WGS) entry which is preliminary data.</text>
</comment>
<gene>
    <name evidence="2" type="ORF">GCM10009430_31780</name>
</gene>